<dbReference type="InterPro" id="IPR002933">
    <property type="entry name" value="Peptidase_M20"/>
</dbReference>
<dbReference type="PANTHER" id="PTHR45962:SF1">
    <property type="entry name" value="N-FATTY-ACYL-AMINO ACID SYNTHASE_HYDROLASE PM20D1"/>
    <property type="match status" value="1"/>
</dbReference>
<evidence type="ECO:0000256" key="4">
    <source>
        <dbReference type="ARBA" id="ARBA00022801"/>
    </source>
</evidence>
<dbReference type="Proteomes" id="UP000319148">
    <property type="component" value="Unassembled WGS sequence"/>
</dbReference>
<evidence type="ECO:0000256" key="5">
    <source>
        <dbReference type="ARBA" id="ARBA00022833"/>
    </source>
</evidence>
<dbReference type="InterPro" id="IPR011650">
    <property type="entry name" value="Peptidase_M20_dimer"/>
</dbReference>
<dbReference type="SUPFAM" id="SSF55031">
    <property type="entry name" value="Bacterial exopeptidase dimerisation domain"/>
    <property type="match status" value="1"/>
</dbReference>
<evidence type="ECO:0000259" key="6">
    <source>
        <dbReference type="Pfam" id="PF07687"/>
    </source>
</evidence>
<dbReference type="AlphaFoldDB" id="A0A501PCG3"/>
<dbReference type="Gene3D" id="3.40.630.10">
    <property type="entry name" value="Zn peptidases"/>
    <property type="match status" value="1"/>
</dbReference>
<proteinExistence type="inferred from homology"/>
<keyword evidence="2" id="KW-0645">Protease</keyword>
<dbReference type="RefSeq" id="WP_139942012.1">
    <property type="nucleotide sequence ID" value="NZ_JBHSYP010000005.1"/>
</dbReference>
<evidence type="ECO:0000313" key="8">
    <source>
        <dbReference type="Proteomes" id="UP000319148"/>
    </source>
</evidence>
<comment type="caution">
    <text evidence="7">The sequence shown here is derived from an EMBL/GenBank/DDBJ whole genome shotgun (WGS) entry which is preliminary data.</text>
</comment>
<protein>
    <submittedName>
        <fullName evidence="7">M20/M25/M40 family metallo-hydrolase</fullName>
    </submittedName>
</protein>
<reference evidence="8" key="1">
    <citation type="submission" date="2019-06" db="EMBL/GenBank/DDBJ databases">
        <title>The complete genome of Emcibacter congregatus ZYLT.</title>
        <authorList>
            <person name="Zhao Z."/>
        </authorList>
    </citation>
    <scope>NUCLEOTIDE SEQUENCE [LARGE SCALE GENOMIC DNA]</scope>
    <source>
        <strain evidence="8">MCCC 1A06723</strain>
    </source>
</reference>
<evidence type="ECO:0000313" key="7">
    <source>
        <dbReference type="EMBL" id="TPD57697.1"/>
    </source>
</evidence>
<dbReference type="FunFam" id="3.40.630.10:FF:000027">
    <property type="entry name" value="N-fatty-acyl-amino acid synthase/hydrolase PM20D1"/>
    <property type="match status" value="1"/>
</dbReference>
<dbReference type="Gene3D" id="3.30.70.360">
    <property type="match status" value="1"/>
</dbReference>
<dbReference type="Pfam" id="PF07687">
    <property type="entry name" value="M20_dimer"/>
    <property type="match status" value="1"/>
</dbReference>
<evidence type="ECO:0000256" key="2">
    <source>
        <dbReference type="ARBA" id="ARBA00022670"/>
    </source>
</evidence>
<dbReference type="InterPro" id="IPR047177">
    <property type="entry name" value="Pept_M20A"/>
</dbReference>
<dbReference type="GO" id="GO:0008233">
    <property type="term" value="F:peptidase activity"/>
    <property type="evidence" value="ECO:0007669"/>
    <property type="project" value="UniProtKB-KW"/>
</dbReference>
<keyword evidence="4 7" id="KW-0378">Hydrolase</keyword>
<dbReference type="GO" id="GO:0046872">
    <property type="term" value="F:metal ion binding"/>
    <property type="evidence" value="ECO:0007669"/>
    <property type="project" value="UniProtKB-KW"/>
</dbReference>
<keyword evidence="8" id="KW-1185">Reference proteome</keyword>
<comment type="similarity">
    <text evidence="1">Belongs to the peptidase M20A family.</text>
</comment>
<evidence type="ECO:0000256" key="3">
    <source>
        <dbReference type="ARBA" id="ARBA00022723"/>
    </source>
</evidence>
<feature type="domain" description="Peptidase M20 dimerisation" evidence="6">
    <location>
        <begin position="235"/>
        <end position="378"/>
    </location>
</feature>
<dbReference type="InterPro" id="IPR036264">
    <property type="entry name" value="Bact_exopeptidase_dim_dom"/>
</dbReference>
<organism evidence="7 8">
    <name type="scientific">Emcibacter nanhaiensis</name>
    <dbReference type="NCBI Taxonomy" id="1505037"/>
    <lineage>
        <taxon>Bacteria</taxon>
        <taxon>Pseudomonadati</taxon>
        <taxon>Pseudomonadota</taxon>
        <taxon>Alphaproteobacteria</taxon>
        <taxon>Emcibacterales</taxon>
        <taxon>Emcibacteraceae</taxon>
        <taxon>Emcibacter</taxon>
    </lineage>
</organism>
<dbReference type="SUPFAM" id="SSF53187">
    <property type="entry name" value="Zn-dependent exopeptidases"/>
    <property type="match status" value="1"/>
</dbReference>
<evidence type="ECO:0000256" key="1">
    <source>
        <dbReference type="ARBA" id="ARBA00006247"/>
    </source>
</evidence>
<dbReference type="EMBL" id="VFIY01000018">
    <property type="protein sequence ID" value="TPD57697.1"/>
    <property type="molecule type" value="Genomic_DNA"/>
</dbReference>
<name>A0A501PCG3_9PROT</name>
<accession>A0A501PCG3</accession>
<dbReference type="PIRSF" id="PIRSF036696">
    <property type="entry name" value="ACY-1"/>
    <property type="match status" value="1"/>
</dbReference>
<dbReference type="Gene3D" id="1.10.150.900">
    <property type="match status" value="1"/>
</dbReference>
<gene>
    <name evidence="7" type="ORF">FIV46_16460</name>
</gene>
<dbReference type="GO" id="GO:0006508">
    <property type="term" value="P:proteolysis"/>
    <property type="evidence" value="ECO:0007669"/>
    <property type="project" value="UniProtKB-KW"/>
</dbReference>
<dbReference type="OrthoDB" id="9809784at2"/>
<sequence length="485" mass="53717">MKFYLLLAAVALFIAWLTVPPLFLSPLKGVAPAAEAVNLPPPEQSLDRLSRAIRIPTVSAEEEAKVDTAPFDDFHRFLEQNFPLIHQKMEKQVLAGHTLVYKWPGRNPALKPVLLMNHMDVVPVLNPELWQQPPFGGVIADGYIWGRGSLDDKSGLMAQMEAAEILTAQGYAPERSIYFLFGHDEERGGKSGGAATAARWFADQGIRFEFVLDEGMVIADGLLPGVEIPVAMIGIAEKGYMDLKLTARSEGGHSSMPEPGSSIERLSRALDKLYDHPLPQQMMYIEMLGKNLKAHMPYGMKVAFHNYGLLKPLLKKGLGNNSTLSPFMRTTTAPTILRAGEKSNVIPAEASAVVNFRIIPGESSDDVVRMVADIIDDPHIRLEKLTASEPSPVSDPDSASFQLIRQTILETAGDEDIATTPQLVTAATDSRFLRDVTDNTYRFQYVHVTPALRPAYHGQDERLRTDDYAKMIEFYVRLMKNTDGM</sequence>
<keyword evidence="5" id="KW-0862">Zinc</keyword>
<dbReference type="Pfam" id="PF01546">
    <property type="entry name" value="Peptidase_M20"/>
    <property type="match status" value="1"/>
</dbReference>
<keyword evidence="3" id="KW-0479">Metal-binding</keyword>
<dbReference type="PANTHER" id="PTHR45962">
    <property type="entry name" value="N-FATTY-ACYL-AMINO ACID SYNTHASE/HYDROLASE PM20D1"/>
    <property type="match status" value="1"/>
</dbReference>